<proteinExistence type="predicted"/>
<keyword evidence="2" id="KW-1185">Reference proteome</keyword>
<gene>
    <name evidence="1" type="ORF">Val02_14000</name>
</gene>
<evidence type="ECO:0000313" key="2">
    <source>
        <dbReference type="Proteomes" id="UP000619260"/>
    </source>
</evidence>
<evidence type="ECO:0000313" key="1">
    <source>
        <dbReference type="EMBL" id="GIJ44514.1"/>
    </source>
</evidence>
<dbReference type="AlphaFoldDB" id="A0A8J4DNK4"/>
<dbReference type="EMBL" id="BOPF01000004">
    <property type="protein sequence ID" value="GIJ44514.1"/>
    <property type="molecule type" value="Genomic_DNA"/>
</dbReference>
<organism evidence="1 2">
    <name type="scientific">Virgisporangium aliadipatigenens</name>
    <dbReference type="NCBI Taxonomy" id="741659"/>
    <lineage>
        <taxon>Bacteria</taxon>
        <taxon>Bacillati</taxon>
        <taxon>Actinomycetota</taxon>
        <taxon>Actinomycetes</taxon>
        <taxon>Micromonosporales</taxon>
        <taxon>Micromonosporaceae</taxon>
        <taxon>Virgisporangium</taxon>
    </lineage>
</organism>
<comment type="caution">
    <text evidence="1">The sequence shown here is derived from an EMBL/GenBank/DDBJ whole genome shotgun (WGS) entry which is preliminary data.</text>
</comment>
<dbReference type="RefSeq" id="WP_203898089.1">
    <property type="nucleotide sequence ID" value="NZ_BOPF01000004.1"/>
</dbReference>
<sequence length="88" mass="9391">MPTRAANQAGPSRADAELHQRICNQPTGGLSWSDRCTCGHLRGRHDAARHAPITTGNAVCTGRNLAGACLWPDCTCRTFIDTTKGARS</sequence>
<reference evidence="1" key="1">
    <citation type="submission" date="2021-01" db="EMBL/GenBank/DDBJ databases">
        <title>Whole genome shotgun sequence of Virgisporangium aliadipatigenens NBRC 105644.</title>
        <authorList>
            <person name="Komaki H."/>
            <person name="Tamura T."/>
        </authorList>
    </citation>
    <scope>NUCLEOTIDE SEQUENCE</scope>
    <source>
        <strain evidence="1">NBRC 105644</strain>
    </source>
</reference>
<name>A0A8J4DNK4_9ACTN</name>
<dbReference type="Proteomes" id="UP000619260">
    <property type="component" value="Unassembled WGS sequence"/>
</dbReference>
<protein>
    <submittedName>
        <fullName evidence="1">Uncharacterized protein</fullName>
    </submittedName>
</protein>
<accession>A0A8J4DNK4</accession>